<dbReference type="Gene3D" id="2.60.40.10">
    <property type="entry name" value="Immunoglobulins"/>
    <property type="match status" value="1"/>
</dbReference>
<dbReference type="WBParaSite" id="maker-uti_cns_0006943-snap-gene-0.6-mRNA-1">
    <property type="protein sequence ID" value="maker-uti_cns_0006943-snap-gene-0.6-mRNA-1"/>
    <property type="gene ID" value="maker-uti_cns_0006943-snap-gene-0.6"/>
</dbReference>
<evidence type="ECO:0000313" key="6">
    <source>
        <dbReference type="WBParaSite" id="maker-uti_cns_0006943-snap-gene-0.6-mRNA-1"/>
    </source>
</evidence>
<dbReference type="Pfam" id="PF12796">
    <property type="entry name" value="Ank_2"/>
    <property type="match status" value="2"/>
</dbReference>
<evidence type="ECO:0000259" key="3">
    <source>
        <dbReference type="PROSITE" id="PS50853"/>
    </source>
</evidence>
<dbReference type="SUPFAM" id="SSF48403">
    <property type="entry name" value="Ankyrin repeat"/>
    <property type="match status" value="1"/>
</dbReference>
<dbReference type="Proteomes" id="UP000095280">
    <property type="component" value="Unplaced"/>
</dbReference>
<feature type="repeat" description="ANK" evidence="1">
    <location>
        <begin position="172"/>
        <end position="204"/>
    </location>
</feature>
<proteinExistence type="predicted"/>
<dbReference type="OrthoDB" id="9995210at2759"/>
<feature type="region of interest" description="Disordered" evidence="2">
    <location>
        <begin position="339"/>
        <end position="371"/>
    </location>
</feature>
<organism evidence="4 5">
    <name type="scientific">Macrostomum lignano</name>
    <dbReference type="NCBI Taxonomy" id="282301"/>
    <lineage>
        <taxon>Eukaryota</taxon>
        <taxon>Metazoa</taxon>
        <taxon>Spiralia</taxon>
        <taxon>Lophotrochozoa</taxon>
        <taxon>Platyhelminthes</taxon>
        <taxon>Rhabditophora</taxon>
        <taxon>Macrostomorpha</taxon>
        <taxon>Macrostomida</taxon>
        <taxon>Macrostomidae</taxon>
        <taxon>Macrostomum</taxon>
    </lineage>
</organism>
<feature type="domain" description="Fibronectin type-III" evidence="3">
    <location>
        <begin position="4"/>
        <end position="103"/>
    </location>
</feature>
<evidence type="ECO:0000256" key="1">
    <source>
        <dbReference type="PROSITE-ProRule" id="PRU00023"/>
    </source>
</evidence>
<evidence type="ECO:0000313" key="4">
    <source>
        <dbReference type="Proteomes" id="UP000095280"/>
    </source>
</evidence>
<feature type="compositionally biased region" description="Low complexity" evidence="2">
    <location>
        <begin position="362"/>
        <end position="371"/>
    </location>
</feature>
<dbReference type="PANTHER" id="PTHR24183">
    <property type="entry name" value="FIBRONECTIN TYPE 3 AND ANKYRIN REPEAT DOMAINS PROTEIN 1"/>
    <property type="match status" value="1"/>
</dbReference>
<dbReference type="GO" id="GO:0005634">
    <property type="term" value="C:nucleus"/>
    <property type="evidence" value="ECO:0007669"/>
    <property type="project" value="TreeGrafter"/>
</dbReference>
<dbReference type="PANTHER" id="PTHR24183:SF1">
    <property type="entry name" value="FIBRONECTIN TYPE 3 AND ANKYRIN REPEAT DOMAINS PROTEIN 1"/>
    <property type="match status" value="1"/>
</dbReference>
<name>A0A1I8GU30_9PLAT</name>
<keyword evidence="1" id="KW-0040">ANK repeat</keyword>
<dbReference type="InterPro" id="IPR002110">
    <property type="entry name" value="Ankyrin_rpt"/>
</dbReference>
<feature type="repeat" description="ANK" evidence="1">
    <location>
        <begin position="139"/>
        <end position="171"/>
    </location>
</feature>
<dbReference type="CDD" id="cd00063">
    <property type="entry name" value="FN3"/>
    <property type="match status" value="1"/>
</dbReference>
<dbReference type="Gene3D" id="1.25.40.20">
    <property type="entry name" value="Ankyrin repeat-containing domain"/>
    <property type="match status" value="2"/>
</dbReference>
<reference evidence="5 6" key="1">
    <citation type="submission" date="2016-11" db="UniProtKB">
        <authorList>
            <consortium name="WormBaseParasite"/>
        </authorList>
    </citation>
    <scope>IDENTIFICATION</scope>
</reference>
<sequence>MSRPPRPPEPIVDNKTHHSIEVSWEPYFAKLQARMTDADGRLRVELHSSRFEDSWELAYKGYDVRCVLSSLEDNVEYSIRYRFGNDHGWGEFSNPLPVRTLKKPLSGEDIHRALRRKNADDLLRVLESREASVDAPDDRGFSPLSVAAMDAELELCNLLLEHRADVNWTGENGKTCLMQVSYKGKPEVVQWLLDNGASVSMRDRKGMSALHYAADGEQLDTLRILLTAKADPHARDNLGCTALIRCAMLKNNGNSAVAVILLGAGARVDDTDSSGQTALFHCAINRHEKMASVLLDNGADPLATNSQGVSPLKVAEAQDRKNMRNLFQDCLAKRKAEAAAVGGDSGGGGKVDAGKSGGGRSGAAARPIGKK</sequence>
<dbReference type="SUPFAM" id="SSF49265">
    <property type="entry name" value="Fibronectin type III"/>
    <property type="match status" value="1"/>
</dbReference>
<dbReference type="InterPro" id="IPR013783">
    <property type="entry name" value="Ig-like_fold"/>
</dbReference>
<keyword evidence="4" id="KW-1185">Reference proteome</keyword>
<dbReference type="InterPro" id="IPR003961">
    <property type="entry name" value="FN3_dom"/>
</dbReference>
<feature type="repeat" description="ANK" evidence="1">
    <location>
        <begin position="205"/>
        <end position="237"/>
    </location>
</feature>
<evidence type="ECO:0000256" key="2">
    <source>
        <dbReference type="SAM" id="MobiDB-lite"/>
    </source>
</evidence>
<dbReference type="PROSITE" id="PS50853">
    <property type="entry name" value="FN3"/>
    <property type="match status" value="1"/>
</dbReference>
<dbReference type="InterPro" id="IPR036116">
    <property type="entry name" value="FN3_sf"/>
</dbReference>
<feature type="compositionally biased region" description="Gly residues" evidence="2">
    <location>
        <begin position="343"/>
        <end position="361"/>
    </location>
</feature>
<dbReference type="WBParaSite" id="maker-uti_cns_0003140-snap-gene-0.9-mRNA-1">
    <property type="protein sequence ID" value="maker-uti_cns_0003140-snap-gene-0.9-mRNA-1"/>
    <property type="gene ID" value="maker-uti_cns_0003140-snap-gene-0.9"/>
</dbReference>
<accession>A0A1I8GU30</accession>
<dbReference type="PROSITE" id="PS50297">
    <property type="entry name" value="ANK_REP_REGION"/>
    <property type="match status" value="3"/>
</dbReference>
<dbReference type="STRING" id="282301.A0A1I8GU30"/>
<protein>
    <submittedName>
        <fullName evidence="5 6">Fibronectin type-III domain-containing protein</fullName>
    </submittedName>
</protein>
<dbReference type="SMART" id="SM00248">
    <property type="entry name" value="ANK"/>
    <property type="match status" value="5"/>
</dbReference>
<dbReference type="InterPro" id="IPR036770">
    <property type="entry name" value="Ankyrin_rpt-contain_sf"/>
</dbReference>
<evidence type="ECO:0000313" key="5">
    <source>
        <dbReference type="WBParaSite" id="maker-uti_cns_0003140-snap-gene-0.9-mRNA-1"/>
    </source>
</evidence>
<dbReference type="GO" id="GO:0042981">
    <property type="term" value="P:regulation of apoptotic process"/>
    <property type="evidence" value="ECO:0007669"/>
    <property type="project" value="TreeGrafter"/>
</dbReference>
<dbReference type="PROSITE" id="PS50088">
    <property type="entry name" value="ANK_REPEAT"/>
    <property type="match status" value="4"/>
</dbReference>
<dbReference type="AlphaFoldDB" id="A0A1I8GU30"/>
<feature type="repeat" description="ANK" evidence="1">
    <location>
        <begin position="274"/>
        <end position="306"/>
    </location>
</feature>